<dbReference type="SUPFAM" id="SSF52172">
    <property type="entry name" value="CheY-like"/>
    <property type="match status" value="1"/>
</dbReference>
<proteinExistence type="predicted"/>
<feature type="modified residue" description="4-aspartylphosphate" evidence="1">
    <location>
        <position position="52"/>
    </location>
</feature>
<gene>
    <name evidence="3" type="ORF">COB13_05880</name>
</gene>
<reference key="1">
    <citation type="submission" date="2017-08" db="EMBL/GenBank/DDBJ databases">
        <title>A dynamic microbial community with high functional redundancy inhabits the cold, oxic subseafloor aquifer.</title>
        <authorList>
            <person name="Tully B.J."/>
            <person name="Wheat C.G."/>
            <person name="Glazer B.T."/>
            <person name="Huber J.A."/>
        </authorList>
    </citation>
    <scope>NUCLEOTIDE SEQUENCE [LARGE SCALE GENOMIC DNA]</scope>
</reference>
<organism evidence="3">
    <name type="scientific">OCS116 cluster bacterium</name>
    <dbReference type="NCBI Taxonomy" id="2030921"/>
    <lineage>
        <taxon>Bacteria</taxon>
        <taxon>Pseudomonadati</taxon>
        <taxon>Pseudomonadota</taxon>
        <taxon>Alphaproteobacteria</taxon>
        <taxon>OCS116 cluster</taxon>
    </lineage>
</organism>
<protein>
    <submittedName>
        <fullName evidence="3">Two-component system response regulator</fullName>
    </submittedName>
</protein>
<dbReference type="PANTHER" id="PTHR43228">
    <property type="entry name" value="TWO-COMPONENT RESPONSE REGULATOR"/>
    <property type="match status" value="1"/>
</dbReference>
<dbReference type="Gene3D" id="3.40.50.2300">
    <property type="match status" value="1"/>
</dbReference>
<dbReference type="GO" id="GO:0000160">
    <property type="term" value="P:phosphorelay signal transduction system"/>
    <property type="evidence" value="ECO:0007669"/>
    <property type="project" value="InterPro"/>
</dbReference>
<dbReference type="Pfam" id="PF00072">
    <property type="entry name" value="Response_reg"/>
    <property type="match status" value="1"/>
</dbReference>
<dbReference type="InterPro" id="IPR011006">
    <property type="entry name" value="CheY-like_superfamily"/>
</dbReference>
<dbReference type="PROSITE" id="PS50110">
    <property type="entry name" value="RESPONSE_REGULATORY"/>
    <property type="match status" value="1"/>
</dbReference>
<dbReference type="SMART" id="SM00448">
    <property type="entry name" value="REC"/>
    <property type="match status" value="1"/>
</dbReference>
<evidence type="ECO:0000259" key="2">
    <source>
        <dbReference type="PROSITE" id="PS50110"/>
    </source>
</evidence>
<dbReference type="EMBL" id="NVUS01000005">
    <property type="protein sequence ID" value="PCJ02120.1"/>
    <property type="molecule type" value="Genomic_DNA"/>
</dbReference>
<reference evidence="3" key="2">
    <citation type="journal article" date="2018" name="ISME J.">
        <title>A dynamic microbial community with high functional redundancy inhabits the cold, oxic subseafloor aquifer.</title>
        <authorList>
            <person name="Tully B.J."/>
            <person name="Wheat C.G."/>
            <person name="Glazer B.T."/>
            <person name="Huber J.A."/>
        </authorList>
    </citation>
    <scope>NUCLEOTIDE SEQUENCE</scope>
    <source>
        <strain evidence="3">NORP83</strain>
    </source>
</reference>
<keyword evidence="1" id="KW-0597">Phosphoprotein</keyword>
<feature type="domain" description="Response regulatory" evidence="2">
    <location>
        <begin position="3"/>
        <end position="119"/>
    </location>
</feature>
<dbReference type="AlphaFoldDB" id="A0A2A4Z5S2"/>
<dbReference type="InterPro" id="IPR001789">
    <property type="entry name" value="Sig_transdc_resp-reg_receiver"/>
</dbReference>
<evidence type="ECO:0000256" key="1">
    <source>
        <dbReference type="PROSITE-ProRule" id="PRU00169"/>
    </source>
</evidence>
<comment type="caution">
    <text evidence="3">The sequence shown here is derived from an EMBL/GenBank/DDBJ whole genome shotgun (WGS) entry which is preliminary data.</text>
</comment>
<accession>A0A2A4Z5S2</accession>
<dbReference type="InterPro" id="IPR052048">
    <property type="entry name" value="ST_Response_Regulator"/>
</dbReference>
<evidence type="ECO:0000313" key="3">
    <source>
        <dbReference type="EMBL" id="PCJ02120.1"/>
    </source>
</evidence>
<sequence>MKTCLVVDDSSVIRKVARRVLEELDFEILEAEDGQKALDQCYESMPEAILLDWNMPVMDGLEFLMQLRSSKNGDKPKVIFCTTENDISHIAQAVQAGADEYIMKPFDREILENKFQEVGLI</sequence>
<name>A0A2A4Z5S2_9PROT</name>
<dbReference type="PANTHER" id="PTHR43228:SF1">
    <property type="entry name" value="TWO-COMPONENT RESPONSE REGULATOR ARR22"/>
    <property type="match status" value="1"/>
</dbReference>